<gene>
    <name evidence="5" type="ORF">HELGO_WM41590</name>
</gene>
<dbReference type="PANTHER" id="PTHR44858">
    <property type="entry name" value="TETRATRICOPEPTIDE REPEAT PROTEIN 6"/>
    <property type="match status" value="1"/>
</dbReference>
<feature type="repeat" description="TPR" evidence="3">
    <location>
        <begin position="157"/>
        <end position="190"/>
    </location>
</feature>
<evidence type="ECO:0000256" key="4">
    <source>
        <dbReference type="SAM" id="SignalP"/>
    </source>
</evidence>
<dbReference type="SUPFAM" id="SSF48452">
    <property type="entry name" value="TPR-like"/>
    <property type="match status" value="1"/>
</dbReference>
<evidence type="ECO:0000256" key="2">
    <source>
        <dbReference type="ARBA" id="ARBA00022803"/>
    </source>
</evidence>
<dbReference type="EMBL" id="CACVAQ010000222">
    <property type="protein sequence ID" value="CAA6814894.1"/>
    <property type="molecule type" value="Genomic_DNA"/>
</dbReference>
<protein>
    <submittedName>
        <fullName evidence="5">Uncharacterized protein</fullName>
    </submittedName>
</protein>
<sequence length="390" mass="44642">MKSIFLVTSLLFSLLVAPTFAQVNKEKETIITATGSSVITSSSTDMYDGTSSPEARKHYETAVEYFNTGDYDNAIKYYNKAIKKDPQFVEAYDNIAVLYRKSNNLEKAIEYNKKSIEIYPQGPMAHQNLALIYSIQGNFEASLKEYQALSEINENDPESYFGIANIYMSQQKFDLALTNVNKAVEIYKITDSHHLADGYMLTGYIYYYKKDAENAKKFLGFAKEKGAKLDPKLEHELFGDQEKVEKEKDFTLNSEADFLRYEEDVVNGFLYLVKSPVTEKPDQRKALSKFLVEWVLGSPTVSIEASEKVAPYLYKDPTYLIHFLGGAAIYQIKTRDLTDKYKSYIAGTEFVIFFYNNNKKTLGKNKEIEKLIKLQKKDQLTAFIKKNSPK</sequence>
<keyword evidence="1" id="KW-0677">Repeat</keyword>
<dbReference type="SMART" id="SM00028">
    <property type="entry name" value="TPR"/>
    <property type="match status" value="4"/>
</dbReference>
<evidence type="ECO:0000256" key="3">
    <source>
        <dbReference type="PROSITE-ProRule" id="PRU00339"/>
    </source>
</evidence>
<evidence type="ECO:0000313" key="5">
    <source>
        <dbReference type="EMBL" id="CAA6814894.1"/>
    </source>
</evidence>
<evidence type="ECO:0000256" key="1">
    <source>
        <dbReference type="ARBA" id="ARBA00022737"/>
    </source>
</evidence>
<dbReference type="InterPro" id="IPR050498">
    <property type="entry name" value="Ycf3"/>
</dbReference>
<feature type="repeat" description="TPR" evidence="3">
    <location>
        <begin position="55"/>
        <end position="88"/>
    </location>
</feature>
<dbReference type="PROSITE" id="PS50005">
    <property type="entry name" value="TPR"/>
    <property type="match status" value="3"/>
</dbReference>
<dbReference type="Pfam" id="PF13432">
    <property type="entry name" value="TPR_16"/>
    <property type="match status" value="1"/>
</dbReference>
<feature type="repeat" description="TPR" evidence="3">
    <location>
        <begin position="89"/>
        <end position="122"/>
    </location>
</feature>
<dbReference type="Pfam" id="PF13414">
    <property type="entry name" value="TPR_11"/>
    <property type="match status" value="1"/>
</dbReference>
<feature type="chain" id="PRO_5027599334" evidence="4">
    <location>
        <begin position="22"/>
        <end position="390"/>
    </location>
</feature>
<keyword evidence="4" id="KW-0732">Signal</keyword>
<dbReference type="Gene3D" id="1.25.40.10">
    <property type="entry name" value="Tetratricopeptide repeat domain"/>
    <property type="match status" value="1"/>
</dbReference>
<feature type="signal peptide" evidence="4">
    <location>
        <begin position="1"/>
        <end position="21"/>
    </location>
</feature>
<accession>A0A6S6T7G1</accession>
<organism evidence="5">
    <name type="scientific">uncultured Aureispira sp</name>
    <dbReference type="NCBI Taxonomy" id="1331704"/>
    <lineage>
        <taxon>Bacteria</taxon>
        <taxon>Pseudomonadati</taxon>
        <taxon>Bacteroidota</taxon>
        <taxon>Saprospiria</taxon>
        <taxon>Saprospirales</taxon>
        <taxon>Saprospiraceae</taxon>
        <taxon>Aureispira</taxon>
        <taxon>environmental samples</taxon>
    </lineage>
</organism>
<dbReference type="PANTHER" id="PTHR44858:SF1">
    <property type="entry name" value="UDP-N-ACETYLGLUCOSAMINE--PEPTIDE N-ACETYLGLUCOSAMINYLTRANSFERASE SPINDLY-RELATED"/>
    <property type="match status" value="1"/>
</dbReference>
<reference evidence="5" key="1">
    <citation type="submission" date="2020-01" db="EMBL/GenBank/DDBJ databases">
        <authorList>
            <person name="Meier V. D."/>
            <person name="Meier V D."/>
        </authorList>
    </citation>
    <scope>NUCLEOTIDE SEQUENCE</scope>
    <source>
        <strain evidence="5">HLG_WM_MAG_10</strain>
    </source>
</reference>
<dbReference type="PROSITE" id="PS50293">
    <property type="entry name" value="TPR_REGION"/>
    <property type="match status" value="1"/>
</dbReference>
<dbReference type="AlphaFoldDB" id="A0A6S6T7G1"/>
<name>A0A6S6T7G1_9BACT</name>
<dbReference type="InterPro" id="IPR019734">
    <property type="entry name" value="TPR_rpt"/>
</dbReference>
<dbReference type="InterPro" id="IPR011990">
    <property type="entry name" value="TPR-like_helical_dom_sf"/>
</dbReference>
<proteinExistence type="predicted"/>
<keyword evidence="2 3" id="KW-0802">TPR repeat</keyword>